<dbReference type="InterPro" id="IPR026178">
    <property type="entry name" value="JSRP1"/>
</dbReference>
<feature type="compositionally biased region" description="Basic residues" evidence="1">
    <location>
        <begin position="314"/>
        <end position="323"/>
    </location>
</feature>
<name>A0AAW0HM35_MYOGA</name>
<dbReference type="AlphaFoldDB" id="A0AAW0HM35"/>
<dbReference type="GO" id="GO:0003009">
    <property type="term" value="P:skeletal muscle contraction"/>
    <property type="evidence" value="ECO:0007669"/>
    <property type="project" value="TreeGrafter"/>
</dbReference>
<sequence>MTARGLDDPDGGLGSCFPSDDFSLLEEPSSGRRPDGRAQGASRLVDSSRWTPVLQDPVTAGIAEKELVAQEDLGTSKGMPKAGTSPRSIPARRKLQAAPPLKPPPPPPPSDDLPWGDLTLNKCLVLASLVALLGSAVQLCQDAVAGEVAVEVPQHRVPPSPPPKKPEAPAPKPPLLVPPSGPPEPMPGPPEPQVQKQDKPEATEAETQGEPGGSTPEASGEECAPLGGRGSQERPRKKSKKGEKLKEEKLRRKKPRKEERPWVTREPRQSLSQRWEARKGGHRPWTRSSRELEHEKQQAWAPRRLHDRDDRPRQKPRGGKGRD</sequence>
<proteinExistence type="predicted"/>
<keyword evidence="3" id="KW-1185">Reference proteome</keyword>
<reference evidence="2 3" key="1">
    <citation type="journal article" date="2023" name="bioRxiv">
        <title>Conserved and derived expression patterns and positive selection on dental genes reveal complex evolutionary context of ever-growing rodent molars.</title>
        <authorList>
            <person name="Calamari Z.T."/>
            <person name="Song A."/>
            <person name="Cohen E."/>
            <person name="Akter M."/>
            <person name="Roy R.D."/>
            <person name="Hallikas O."/>
            <person name="Christensen M.M."/>
            <person name="Li P."/>
            <person name="Marangoni P."/>
            <person name="Jernvall J."/>
            <person name="Klein O.D."/>
        </authorList>
    </citation>
    <scope>NUCLEOTIDE SEQUENCE [LARGE SCALE GENOMIC DNA]</scope>
    <source>
        <strain evidence="2">V071</strain>
    </source>
</reference>
<feature type="compositionally biased region" description="Basic and acidic residues" evidence="1">
    <location>
        <begin position="288"/>
        <end position="297"/>
    </location>
</feature>
<evidence type="ECO:0000256" key="1">
    <source>
        <dbReference type="SAM" id="MobiDB-lite"/>
    </source>
</evidence>
<evidence type="ECO:0000313" key="2">
    <source>
        <dbReference type="EMBL" id="KAK7803949.1"/>
    </source>
</evidence>
<dbReference type="Pfam" id="PF15312">
    <property type="entry name" value="JSRP"/>
    <property type="match status" value="1"/>
</dbReference>
<dbReference type="Proteomes" id="UP001488838">
    <property type="component" value="Unassembled WGS sequence"/>
</dbReference>
<evidence type="ECO:0008006" key="4">
    <source>
        <dbReference type="Google" id="ProtNLM"/>
    </source>
</evidence>
<feature type="region of interest" description="Disordered" evidence="1">
    <location>
        <begin position="153"/>
        <end position="323"/>
    </location>
</feature>
<evidence type="ECO:0000313" key="3">
    <source>
        <dbReference type="Proteomes" id="UP001488838"/>
    </source>
</evidence>
<feature type="compositionally biased region" description="Pro residues" evidence="1">
    <location>
        <begin position="100"/>
        <end position="111"/>
    </location>
</feature>
<dbReference type="EMBL" id="JBBHLL010000398">
    <property type="protein sequence ID" value="KAK7803949.1"/>
    <property type="molecule type" value="Genomic_DNA"/>
</dbReference>
<feature type="compositionally biased region" description="Basic and acidic residues" evidence="1">
    <location>
        <begin position="304"/>
        <end position="313"/>
    </location>
</feature>
<feature type="region of interest" description="Disordered" evidence="1">
    <location>
        <begin position="1"/>
        <end position="50"/>
    </location>
</feature>
<organism evidence="2 3">
    <name type="scientific">Myodes glareolus</name>
    <name type="common">Bank vole</name>
    <name type="synonym">Clethrionomys glareolus</name>
    <dbReference type="NCBI Taxonomy" id="447135"/>
    <lineage>
        <taxon>Eukaryota</taxon>
        <taxon>Metazoa</taxon>
        <taxon>Chordata</taxon>
        <taxon>Craniata</taxon>
        <taxon>Vertebrata</taxon>
        <taxon>Euteleostomi</taxon>
        <taxon>Mammalia</taxon>
        <taxon>Eutheria</taxon>
        <taxon>Euarchontoglires</taxon>
        <taxon>Glires</taxon>
        <taxon>Rodentia</taxon>
        <taxon>Myomorpha</taxon>
        <taxon>Muroidea</taxon>
        <taxon>Cricetidae</taxon>
        <taxon>Arvicolinae</taxon>
        <taxon>Myodes</taxon>
    </lineage>
</organism>
<feature type="compositionally biased region" description="Pro residues" evidence="1">
    <location>
        <begin position="156"/>
        <end position="192"/>
    </location>
</feature>
<gene>
    <name evidence="2" type="ORF">U0070_020166</name>
</gene>
<dbReference type="GO" id="GO:0016529">
    <property type="term" value="C:sarcoplasmic reticulum"/>
    <property type="evidence" value="ECO:0007669"/>
    <property type="project" value="TreeGrafter"/>
</dbReference>
<dbReference type="PANTHER" id="PTHR22397">
    <property type="entry name" value="JUNCTIONAL SARCOPLASMIC RETICULUM PROTEIN 1"/>
    <property type="match status" value="1"/>
</dbReference>
<feature type="compositionally biased region" description="Basic and acidic residues" evidence="1">
    <location>
        <begin position="242"/>
        <end position="268"/>
    </location>
</feature>
<feature type="region of interest" description="Disordered" evidence="1">
    <location>
        <begin position="69"/>
        <end position="117"/>
    </location>
</feature>
<dbReference type="PANTHER" id="PTHR22397:SF2">
    <property type="entry name" value="JUNCTIONAL SARCOPLASMIC RETICULUM PROTEIN 1"/>
    <property type="match status" value="1"/>
</dbReference>
<comment type="caution">
    <text evidence="2">The sequence shown here is derived from an EMBL/GenBank/DDBJ whole genome shotgun (WGS) entry which is preliminary data.</text>
</comment>
<accession>A0AAW0HM35</accession>
<protein>
    <recommendedName>
        <fullName evidence="4">Junctional sarcoplasmic reticulum protein 1</fullName>
    </recommendedName>
</protein>